<proteinExistence type="predicted"/>
<evidence type="ECO:0000256" key="1">
    <source>
        <dbReference type="SAM" id="MobiDB-lite"/>
    </source>
</evidence>
<reference evidence="4" key="1">
    <citation type="submission" date="2017-02" db="UniProtKB">
        <authorList>
            <consortium name="WormBaseParasite"/>
        </authorList>
    </citation>
    <scope>IDENTIFICATION</scope>
</reference>
<dbReference type="AlphaFoldDB" id="A0A0M3JIG6"/>
<protein>
    <submittedName>
        <fullName evidence="4">FERM domain-containing protein</fullName>
    </submittedName>
</protein>
<organism evidence="4">
    <name type="scientific">Anisakis simplex</name>
    <name type="common">Herring worm</name>
    <dbReference type="NCBI Taxonomy" id="6269"/>
    <lineage>
        <taxon>Eukaryota</taxon>
        <taxon>Metazoa</taxon>
        <taxon>Ecdysozoa</taxon>
        <taxon>Nematoda</taxon>
        <taxon>Chromadorea</taxon>
        <taxon>Rhabditida</taxon>
        <taxon>Spirurina</taxon>
        <taxon>Ascaridomorpha</taxon>
        <taxon>Ascaridoidea</taxon>
        <taxon>Anisakidae</taxon>
        <taxon>Anisakis</taxon>
        <taxon>Anisakis simplex complex</taxon>
    </lineage>
</organism>
<dbReference type="Proteomes" id="UP000267096">
    <property type="component" value="Unassembled WGS sequence"/>
</dbReference>
<sequence length="62" mass="7257">MSERRQQQTPSPFHRLSTSDAEETSQLTAKVLFRETRPDEAPFLKKSVPVRDYSAFRFDLKV</sequence>
<accession>A0A0M3JIG6</accession>
<dbReference type="WBParaSite" id="ASIM_0000743201-mRNA-1">
    <property type="protein sequence ID" value="ASIM_0000743201-mRNA-1"/>
    <property type="gene ID" value="ASIM_0000743201"/>
</dbReference>
<dbReference type="EMBL" id="UYRR01016965">
    <property type="protein sequence ID" value="VDK28716.1"/>
    <property type="molecule type" value="Genomic_DNA"/>
</dbReference>
<evidence type="ECO:0000313" key="3">
    <source>
        <dbReference type="Proteomes" id="UP000267096"/>
    </source>
</evidence>
<feature type="region of interest" description="Disordered" evidence="1">
    <location>
        <begin position="1"/>
        <end position="24"/>
    </location>
</feature>
<evidence type="ECO:0000313" key="2">
    <source>
        <dbReference type="EMBL" id="VDK28716.1"/>
    </source>
</evidence>
<name>A0A0M3JIG6_ANISI</name>
<keyword evidence="3" id="KW-1185">Reference proteome</keyword>
<reference evidence="2 3" key="2">
    <citation type="submission" date="2018-11" db="EMBL/GenBank/DDBJ databases">
        <authorList>
            <consortium name="Pathogen Informatics"/>
        </authorList>
    </citation>
    <scope>NUCLEOTIDE SEQUENCE [LARGE SCALE GENOMIC DNA]</scope>
</reference>
<gene>
    <name evidence="2" type="ORF">ASIM_LOCUS7194</name>
</gene>
<feature type="compositionally biased region" description="Polar residues" evidence="1">
    <location>
        <begin position="7"/>
        <end position="24"/>
    </location>
</feature>
<evidence type="ECO:0000313" key="4">
    <source>
        <dbReference type="WBParaSite" id="ASIM_0000743201-mRNA-1"/>
    </source>
</evidence>